<dbReference type="Proteomes" id="UP000887560">
    <property type="component" value="Unplaced"/>
</dbReference>
<evidence type="ECO:0000256" key="1">
    <source>
        <dbReference type="SAM" id="MobiDB-lite"/>
    </source>
</evidence>
<proteinExistence type="predicted"/>
<protein>
    <submittedName>
        <fullName evidence="3">Uncharacterized protein</fullName>
    </submittedName>
</protein>
<reference evidence="3" key="1">
    <citation type="submission" date="2022-11" db="UniProtKB">
        <authorList>
            <consortium name="WormBaseParasite"/>
        </authorList>
    </citation>
    <scope>IDENTIFICATION</scope>
</reference>
<organism evidence="2 3">
    <name type="scientific">Meloidogyne floridensis</name>
    <dbReference type="NCBI Taxonomy" id="298350"/>
    <lineage>
        <taxon>Eukaryota</taxon>
        <taxon>Metazoa</taxon>
        <taxon>Ecdysozoa</taxon>
        <taxon>Nematoda</taxon>
        <taxon>Chromadorea</taxon>
        <taxon>Rhabditida</taxon>
        <taxon>Tylenchina</taxon>
        <taxon>Tylenchomorpha</taxon>
        <taxon>Tylenchoidea</taxon>
        <taxon>Meloidogynidae</taxon>
        <taxon>Meloidogyninae</taxon>
        <taxon>Meloidogyne</taxon>
    </lineage>
</organism>
<evidence type="ECO:0000313" key="2">
    <source>
        <dbReference type="Proteomes" id="UP000887560"/>
    </source>
</evidence>
<accession>A0A915NQ32</accession>
<feature type="compositionally biased region" description="Basic and acidic residues" evidence="1">
    <location>
        <begin position="72"/>
        <end position="89"/>
    </location>
</feature>
<dbReference type="AlphaFoldDB" id="A0A915NQ32"/>
<sequence length="133" mass="15376">MNNPSKHKKNIPNVEEKPYNEVLVDGTPFKLNEHLFPPLTSEKDKIKAIGKGKQKPIGSSRPNLNPHLTKLSQHEDTQEKETSEDKEHFYTPLNNPYDFYKFFEGGNSGNQNNEYLLKMKNTESKEVLKNFLT</sequence>
<evidence type="ECO:0000313" key="3">
    <source>
        <dbReference type="WBParaSite" id="scf7180000419155.g3450"/>
    </source>
</evidence>
<keyword evidence="2" id="KW-1185">Reference proteome</keyword>
<dbReference type="WBParaSite" id="scf7180000419155.g3450">
    <property type="protein sequence ID" value="scf7180000419155.g3450"/>
    <property type="gene ID" value="scf7180000419155.g3450"/>
</dbReference>
<feature type="region of interest" description="Disordered" evidence="1">
    <location>
        <begin position="47"/>
        <end position="91"/>
    </location>
</feature>
<name>A0A915NQ32_9BILA</name>